<dbReference type="UniPathway" id="UPA00253">
    <property type="reaction ID" value="UER00326"/>
</dbReference>
<proteinExistence type="inferred from homology"/>
<dbReference type="GO" id="GO:0034628">
    <property type="term" value="P:'de novo' NAD+ biosynthetic process from L-aspartate"/>
    <property type="evidence" value="ECO:0007669"/>
    <property type="project" value="TreeGrafter"/>
</dbReference>
<sequence length="581" mass="64348">MIVNGFSCSDPGLSRNRVKGLTCACYSELPFFKCFVVVLRFDILVIGSGLAGLSAALRLAQTCKVGLISKRALVDSASSWAQGGIAAVLDSQDSVEAHIRDTMTAGAFLNDQETTRFVIENGRRVIDWLVEQGVPFSRDEAGFHLNREGGHGARRVIHVADATGLSVQSTLIRKIREHPNITVLERHIAIDLITGEKLGHADKRCYGAYALDSDSGEVLTIGALHTLIATGGAGKVYLYTTNPDTSTGDGIAMAWRAGCAVANMEFIQFHPTCLYHPQAKSFLISEAVRGEGGLLLLPDGTRFMPQHDSRAELAPRDVVARAIDFEMKKLGLDCVYLDISHKPVSFLAEHFPNIMTRCLELGIDISREPIPVVPAAHYTCGGIVTDLRSRTNIPGLYAAGEASCTGFHGANRLASNSLLECLVFAEAAVKNILEQPRIDLPDIPEWDASRVVDPDEEIVISHNWDELRRFMWDYVGIVRTTKRLERAQNRIHLLAREIDEYYANFRVSHDLIELRNLVVTADLIVRCALLRRESRGLHFSRDYPETLQKAKNTRIKRSSRRAPYSEAKQNLDETRSAETTK</sequence>
<evidence type="ECO:0000313" key="17">
    <source>
        <dbReference type="EMBL" id="SBT10640.1"/>
    </source>
</evidence>
<dbReference type="GO" id="GO:0008734">
    <property type="term" value="F:L-aspartate oxidase activity"/>
    <property type="evidence" value="ECO:0007669"/>
    <property type="project" value="UniProtKB-UniRule"/>
</dbReference>
<dbReference type="InterPro" id="IPR027477">
    <property type="entry name" value="Succ_DH/fumarate_Rdtase_cat_sf"/>
</dbReference>
<keyword evidence="13" id="KW-0175">Coiled coil</keyword>
<comment type="similarity">
    <text evidence="3 12">Belongs to the FAD-dependent oxidoreductase 2 family. NadB subfamily.</text>
</comment>
<dbReference type="AlphaFoldDB" id="A0A1A8Y0D9"/>
<dbReference type="NCBIfam" id="TIGR00551">
    <property type="entry name" value="nadB"/>
    <property type="match status" value="1"/>
</dbReference>
<dbReference type="FunFam" id="3.90.700.10:FF:000002">
    <property type="entry name" value="L-aspartate oxidase"/>
    <property type="match status" value="1"/>
</dbReference>
<evidence type="ECO:0000256" key="6">
    <source>
        <dbReference type="ARBA" id="ARBA00022642"/>
    </source>
</evidence>
<evidence type="ECO:0000256" key="4">
    <source>
        <dbReference type="ARBA" id="ARBA00012173"/>
    </source>
</evidence>
<dbReference type="SUPFAM" id="SSF46977">
    <property type="entry name" value="Succinate dehydrogenase/fumarate reductase flavoprotein C-terminal domain"/>
    <property type="match status" value="1"/>
</dbReference>
<dbReference type="InterPro" id="IPR015939">
    <property type="entry name" value="Fum_Rdtase/Succ_DH_flav-like_C"/>
</dbReference>
<feature type="domain" description="FAD-dependent oxidoreductase 2 FAD-binding" evidence="15">
    <location>
        <begin position="42"/>
        <end position="418"/>
    </location>
</feature>
<dbReference type="PIRSF" id="PIRSF000171">
    <property type="entry name" value="SDHA_APRA_LASPO"/>
    <property type="match status" value="1"/>
</dbReference>
<dbReference type="InterPro" id="IPR037099">
    <property type="entry name" value="Fum_R/Succ_DH_flav-like_C_sf"/>
</dbReference>
<keyword evidence="5 12" id="KW-0285">Flavoprotein</keyword>
<dbReference type="PRINTS" id="PR00368">
    <property type="entry name" value="FADPNR"/>
</dbReference>
<feature type="domain" description="Fumarate reductase/succinate dehydrogenase flavoprotein-like C-terminal" evidence="16">
    <location>
        <begin position="465"/>
        <end position="546"/>
    </location>
</feature>
<dbReference type="Pfam" id="PF02910">
    <property type="entry name" value="Succ_DH_flav_C"/>
    <property type="match status" value="1"/>
</dbReference>
<evidence type="ECO:0000256" key="12">
    <source>
        <dbReference type="RuleBase" id="RU362049"/>
    </source>
</evidence>
<evidence type="ECO:0000256" key="8">
    <source>
        <dbReference type="ARBA" id="ARBA00023002"/>
    </source>
</evidence>
<feature type="compositionally biased region" description="Basic residues" evidence="14">
    <location>
        <begin position="551"/>
        <end position="560"/>
    </location>
</feature>
<comment type="pathway">
    <text evidence="2 12">Cofactor biosynthesis; NAD(+) biosynthesis; iminoaspartate from L-aspartate (oxidase route): step 1/1.</text>
</comment>
<evidence type="ECO:0000256" key="3">
    <source>
        <dbReference type="ARBA" id="ARBA00008562"/>
    </source>
</evidence>
<feature type="region of interest" description="Disordered" evidence="14">
    <location>
        <begin position="550"/>
        <end position="581"/>
    </location>
</feature>
<keyword evidence="8 12" id="KW-0560">Oxidoreductase</keyword>
<dbReference type="InterPro" id="IPR036188">
    <property type="entry name" value="FAD/NAD-bd_sf"/>
</dbReference>
<dbReference type="FunFam" id="1.20.58.100:FF:000002">
    <property type="entry name" value="L-aspartate oxidase"/>
    <property type="match status" value="1"/>
</dbReference>
<evidence type="ECO:0000256" key="14">
    <source>
        <dbReference type="SAM" id="MobiDB-lite"/>
    </source>
</evidence>
<dbReference type="Gene3D" id="3.90.700.10">
    <property type="entry name" value="Succinate dehydrogenase/fumarate reductase flavoprotein, catalytic domain"/>
    <property type="match status" value="1"/>
</dbReference>
<dbReference type="InterPro" id="IPR003953">
    <property type="entry name" value="FAD-dep_OxRdtase_2_FAD-bd"/>
</dbReference>
<feature type="active site" description="Proton acceptor" evidence="11">
    <location>
        <position position="316"/>
    </location>
</feature>
<dbReference type="InterPro" id="IPR005288">
    <property type="entry name" value="NadB"/>
</dbReference>
<comment type="function">
    <text evidence="12">Catalyzes the oxidation of L-aspartate to iminoaspartate.</text>
</comment>
<dbReference type="EMBL" id="FLQY01000363">
    <property type="protein sequence ID" value="SBT10640.1"/>
    <property type="molecule type" value="Genomic_DNA"/>
</dbReference>
<protein>
    <recommendedName>
        <fullName evidence="4 10">L-aspartate oxidase</fullName>
        <ecNumber evidence="4 10">1.4.3.16</ecNumber>
    </recommendedName>
</protein>
<dbReference type="PANTHER" id="PTHR42716">
    <property type="entry name" value="L-ASPARTATE OXIDASE"/>
    <property type="match status" value="1"/>
</dbReference>
<dbReference type="GO" id="GO:0005737">
    <property type="term" value="C:cytoplasm"/>
    <property type="evidence" value="ECO:0007669"/>
    <property type="project" value="UniProtKB-SubCell"/>
</dbReference>
<evidence type="ECO:0000256" key="9">
    <source>
        <dbReference type="ARBA" id="ARBA00048305"/>
    </source>
</evidence>
<dbReference type="Gene3D" id="1.20.58.100">
    <property type="entry name" value="Fumarate reductase/succinate dehydrogenase flavoprotein-like, C-terminal domain"/>
    <property type="match status" value="1"/>
</dbReference>
<evidence type="ECO:0000256" key="2">
    <source>
        <dbReference type="ARBA" id="ARBA00004950"/>
    </source>
</evidence>
<organism evidence="17 18">
    <name type="scientific">Candidatus Propionivibrio aalborgensis</name>
    <dbReference type="NCBI Taxonomy" id="1860101"/>
    <lineage>
        <taxon>Bacteria</taxon>
        <taxon>Pseudomonadati</taxon>
        <taxon>Pseudomonadota</taxon>
        <taxon>Betaproteobacteria</taxon>
        <taxon>Rhodocyclales</taxon>
        <taxon>Rhodocyclaceae</taxon>
        <taxon>Propionivibrio</taxon>
    </lineage>
</organism>
<keyword evidence="7 12" id="KW-0274">FAD</keyword>
<keyword evidence="18" id="KW-1185">Reference proteome</keyword>
<dbReference type="SUPFAM" id="SSF56425">
    <property type="entry name" value="Succinate dehydrogenase/fumarate reductase flavoprotein, catalytic domain"/>
    <property type="match status" value="1"/>
</dbReference>
<dbReference type="Proteomes" id="UP000199600">
    <property type="component" value="Unassembled WGS sequence"/>
</dbReference>
<feature type="coiled-coil region" evidence="13">
    <location>
        <begin position="477"/>
        <end position="504"/>
    </location>
</feature>
<evidence type="ECO:0000259" key="16">
    <source>
        <dbReference type="Pfam" id="PF02910"/>
    </source>
</evidence>
<comment type="catalytic activity">
    <reaction evidence="9">
        <text>L-aspartate + O2 = iminosuccinate + H2O2</text>
        <dbReference type="Rhea" id="RHEA:25876"/>
        <dbReference type="ChEBI" id="CHEBI:15379"/>
        <dbReference type="ChEBI" id="CHEBI:16240"/>
        <dbReference type="ChEBI" id="CHEBI:29991"/>
        <dbReference type="ChEBI" id="CHEBI:77875"/>
        <dbReference type="EC" id="1.4.3.16"/>
    </reaction>
    <physiologicalReaction direction="left-to-right" evidence="9">
        <dbReference type="Rhea" id="RHEA:25877"/>
    </physiologicalReaction>
</comment>
<dbReference type="EC" id="1.4.3.16" evidence="4 10"/>
<comment type="subcellular location">
    <subcellularLocation>
        <location evidence="12">Cytoplasm</location>
    </subcellularLocation>
</comment>
<evidence type="ECO:0000256" key="5">
    <source>
        <dbReference type="ARBA" id="ARBA00022630"/>
    </source>
</evidence>
<name>A0A1A8Y0D9_9RHOO</name>
<dbReference type="Pfam" id="PF00890">
    <property type="entry name" value="FAD_binding_2"/>
    <property type="match status" value="1"/>
</dbReference>
<evidence type="ECO:0000256" key="11">
    <source>
        <dbReference type="PIRSR" id="PIRSR000171-1"/>
    </source>
</evidence>
<evidence type="ECO:0000256" key="10">
    <source>
        <dbReference type="NCBIfam" id="TIGR00551"/>
    </source>
</evidence>
<dbReference type="NCBIfam" id="NF006567">
    <property type="entry name" value="PRK09077.1"/>
    <property type="match status" value="1"/>
</dbReference>
<dbReference type="SUPFAM" id="SSF51905">
    <property type="entry name" value="FAD/NAD(P)-binding domain"/>
    <property type="match status" value="1"/>
</dbReference>
<evidence type="ECO:0000256" key="7">
    <source>
        <dbReference type="ARBA" id="ARBA00022827"/>
    </source>
</evidence>
<evidence type="ECO:0000256" key="1">
    <source>
        <dbReference type="ARBA" id="ARBA00001974"/>
    </source>
</evidence>
<evidence type="ECO:0000313" key="18">
    <source>
        <dbReference type="Proteomes" id="UP000199600"/>
    </source>
</evidence>
<feature type="compositionally biased region" description="Basic and acidic residues" evidence="14">
    <location>
        <begin position="569"/>
        <end position="581"/>
    </location>
</feature>
<evidence type="ECO:0000256" key="13">
    <source>
        <dbReference type="SAM" id="Coils"/>
    </source>
</evidence>
<accession>A0A1A8Y0D9</accession>
<comment type="cofactor">
    <cofactor evidence="1 12">
        <name>FAD</name>
        <dbReference type="ChEBI" id="CHEBI:57692"/>
    </cofactor>
</comment>
<dbReference type="Gene3D" id="3.50.50.60">
    <property type="entry name" value="FAD/NAD(P)-binding domain"/>
    <property type="match status" value="1"/>
</dbReference>
<keyword evidence="6 12" id="KW-0662">Pyridine nucleotide biosynthesis</keyword>
<evidence type="ECO:0000259" key="15">
    <source>
        <dbReference type="Pfam" id="PF00890"/>
    </source>
</evidence>
<reference evidence="17 18" key="1">
    <citation type="submission" date="2016-06" db="EMBL/GenBank/DDBJ databases">
        <authorList>
            <person name="Kjaerup R.B."/>
            <person name="Dalgaard T.S."/>
            <person name="Juul-Madsen H.R."/>
        </authorList>
    </citation>
    <scope>NUCLEOTIDE SEQUENCE [LARGE SCALE GENOMIC DNA]</scope>
    <source>
        <strain evidence="17">2</strain>
    </source>
</reference>
<dbReference type="PANTHER" id="PTHR42716:SF2">
    <property type="entry name" value="L-ASPARTATE OXIDASE, CHLOROPLASTIC"/>
    <property type="match status" value="1"/>
</dbReference>
<gene>
    <name evidence="17" type="primary">nadB</name>
    <name evidence="17" type="ORF">PROAA_600013</name>
</gene>